<keyword evidence="1" id="KW-0472">Membrane</keyword>
<comment type="caution">
    <text evidence="2">The sequence shown here is derived from an EMBL/GenBank/DDBJ whole genome shotgun (WGS) entry which is preliminary data.</text>
</comment>
<evidence type="ECO:0000313" key="3">
    <source>
        <dbReference type="Proteomes" id="UP001216907"/>
    </source>
</evidence>
<evidence type="ECO:0000313" key="2">
    <source>
        <dbReference type="EMBL" id="MDG3008140.1"/>
    </source>
</evidence>
<feature type="transmembrane region" description="Helical" evidence="1">
    <location>
        <begin position="15"/>
        <end position="35"/>
    </location>
</feature>
<keyword evidence="1" id="KW-0812">Transmembrane</keyword>
<accession>A0ABT6FLA3</accession>
<organism evidence="2 3">
    <name type="scientific">Paludisphaera mucosa</name>
    <dbReference type="NCBI Taxonomy" id="3030827"/>
    <lineage>
        <taxon>Bacteria</taxon>
        <taxon>Pseudomonadati</taxon>
        <taxon>Planctomycetota</taxon>
        <taxon>Planctomycetia</taxon>
        <taxon>Isosphaerales</taxon>
        <taxon>Isosphaeraceae</taxon>
        <taxon>Paludisphaera</taxon>
    </lineage>
</organism>
<protein>
    <submittedName>
        <fullName evidence="2">SxtJ family membrane protein</fullName>
    </submittedName>
</protein>
<keyword evidence="1" id="KW-1133">Transmembrane helix</keyword>
<feature type="transmembrane region" description="Helical" evidence="1">
    <location>
        <begin position="67"/>
        <end position="94"/>
    </location>
</feature>
<dbReference type="Proteomes" id="UP001216907">
    <property type="component" value="Unassembled WGS sequence"/>
</dbReference>
<evidence type="ECO:0000256" key="1">
    <source>
        <dbReference type="SAM" id="Phobius"/>
    </source>
</evidence>
<dbReference type="Pfam" id="PF19588">
    <property type="entry name" value="SxtJ"/>
    <property type="match status" value="1"/>
</dbReference>
<proteinExistence type="predicted"/>
<sequence length="138" mass="15210">MQWSDVQFDPTAKTLKQFAACSFGFFGGAALYQGLYRGHTNAALILGAIALGSGLLGLVAPKALKPIFVAWMVLAFPIGWTISLLMLAVMYYGLFTPIGLIFKLIGRDPLERTLQPAAATYWTPKTTPKDARRYFKQF</sequence>
<reference evidence="2 3" key="1">
    <citation type="submission" date="2023-03" db="EMBL/GenBank/DDBJ databases">
        <title>Paludisphaera mucosa sp. nov. a novel planctomycete from northern fen.</title>
        <authorList>
            <person name="Ivanova A."/>
        </authorList>
    </citation>
    <scope>NUCLEOTIDE SEQUENCE [LARGE SCALE GENOMIC DNA]</scope>
    <source>
        <strain evidence="2 3">Pla2</strain>
    </source>
</reference>
<dbReference type="InterPro" id="IPR045781">
    <property type="entry name" value="SxtJ"/>
</dbReference>
<feature type="transmembrane region" description="Helical" evidence="1">
    <location>
        <begin position="42"/>
        <end position="61"/>
    </location>
</feature>
<dbReference type="RefSeq" id="WP_277864467.1">
    <property type="nucleotide sequence ID" value="NZ_JARRAG010000003.1"/>
</dbReference>
<gene>
    <name evidence="2" type="ORF">PZE19_30610</name>
</gene>
<name>A0ABT6FLA3_9BACT</name>
<keyword evidence="3" id="KW-1185">Reference proteome</keyword>
<dbReference type="EMBL" id="JARRAG010000003">
    <property type="protein sequence ID" value="MDG3008140.1"/>
    <property type="molecule type" value="Genomic_DNA"/>
</dbReference>